<keyword evidence="1" id="KW-1133">Transmembrane helix</keyword>
<keyword evidence="1" id="KW-0472">Membrane</keyword>
<dbReference type="AlphaFoldDB" id="A0A9X1WKF4"/>
<gene>
    <name evidence="2" type="ORF">MUG84_02055</name>
</gene>
<reference evidence="2" key="1">
    <citation type="submission" date="2022-04" db="EMBL/GenBank/DDBJ databases">
        <title>Paenibacillus mangrovi sp. nov., a novel endophytic bacterium isolated from bark of Kandelia candel.</title>
        <authorList>
            <person name="Tuo L."/>
        </authorList>
    </citation>
    <scope>NUCLEOTIDE SEQUENCE</scope>
    <source>
        <strain evidence="2">KQZ6P-2</strain>
    </source>
</reference>
<organism evidence="2 3">
    <name type="scientific">Paenibacillus mangrovi</name>
    <dbReference type="NCBI Taxonomy" id="2931978"/>
    <lineage>
        <taxon>Bacteria</taxon>
        <taxon>Bacillati</taxon>
        <taxon>Bacillota</taxon>
        <taxon>Bacilli</taxon>
        <taxon>Bacillales</taxon>
        <taxon>Paenibacillaceae</taxon>
        <taxon>Paenibacillus</taxon>
    </lineage>
</organism>
<evidence type="ECO:0000256" key="1">
    <source>
        <dbReference type="SAM" id="Phobius"/>
    </source>
</evidence>
<evidence type="ECO:0000313" key="2">
    <source>
        <dbReference type="EMBL" id="MCJ8010524.1"/>
    </source>
</evidence>
<protein>
    <submittedName>
        <fullName evidence="2">Uncharacterized protein</fullName>
    </submittedName>
</protein>
<accession>A0A9X1WKF4</accession>
<dbReference type="RefSeq" id="WP_244718846.1">
    <property type="nucleotide sequence ID" value="NZ_JALIRP010000001.1"/>
</dbReference>
<keyword evidence="3" id="KW-1185">Reference proteome</keyword>
<dbReference type="Proteomes" id="UP001139347">
    <property type="component" value="Unassembled WGS sequence"/>
</dbReference>
<dbReference type="EMBL" id="JALIRP010000001">
    <property type="protein sequence ID" value="MCJ8010524.1"/>
    <property type="molecule type" value="Genomic_DNA"/>
</dbReference>
<sequence>MIVNIGYVLVVLILAAAGILAWKNLMIILDQRKVNGEMPAASSYTVQVTRLSEAEEQENMTPLFEASYQEQQGTVHVCLCRMNGTISELELDHAVQIMDHTCSELADKGTVIEMLSHPEAATNEEESVALLHLEQKLRDK</sequence>
<evidence type="ECO:0000313" key="3">
    <source>
        <dbReference type="Proteomes" id="UP001139347"/>
    </source>
</evidence>
<feature type="transmembrane region" description="Helical" evidence="1">
    <location>
        <begin position="6"/>
        <end position="29"/>
    </location>
</feature>
<name>A0A9X1WKF4_9BACL</name>
<keyword evidence="1" id="KW-0812">Transmembrane</keyword>
<comment type="caution">
    <text evidence="2">The sequence shown here is derived from an EMBL/GenBank/DDBJ whole genome shotgun (WGS) entry which is preliminary data.</text>
</comment>
<proteinExistence type="predicted"/>